<feature type="domain" description="LysM" evidence="1">
    <location>
        <begin position="272"/>
        <end position="315"/>
    </location>
</feature>
<sequence length="462" mass="49101">MESFSRYKLNETKDGFEVILYLDENLTEYSAELGISSPVEESDMERKAVNFVKRIFPALKVKTVKIMAGRVLLSALGLGTLPATQASAAEATGKKPQTKSLCHTVVAGDTLYSIAQANGTSVDAIKNANNLYSDSLQIGQTLTIPVGITAIPAQTNVTTYQVVSGDTLYSIATRNGTSVDGIKKANNLSSDILQIGQTLTIPSGGASAPTQTNTTTHQVVSGDTLYSIATRNGTTVDGIKSANNLSSDMLQIGQTLTIPSDGAFTPTQNNKSTHQVVSGDTLYSIATRNGTTVDGIKKANNLSSDSLQIGQSLTIPSGVTSTPAPVQSGTAFAAEQQKVVNKEEVEWLAKMIHSEARGESLEGQIAVGAVIVNRVNSPLFPNTIKDVLFEKSYGYYQFTPAENGALHTATPNDQHREAAKRALSGEDPTNGALFFYNPDKTSSSYLRSRTVSTTIGNHVFAF</sequence>
<dbReference type="Proteomes" id="UP001597227">
    <property type="component" value="Unassembled WGS sequence"/>
</dbReference>
<accession>A0ABW4MSA3</accession>
<name>A0ABW4MSA3_9BACI</name>
<dbReference type="InterPro" id="IPR042047">
    <property type="entry name" value="SleB_dom1"/>
</dbReference>
<dbReference type="EMBL" id="JBHUEK010000024">
    <property type="protein sequence ID" value="MFD1779875.1"/>
    <property type="molecule type" value="Genomic_DNA"/>
</dbReference>
<dbReference type="RefSeq" id="WP_388039291.1">
    <property type="nucleotide sequence ID" value="NZ_JBHUEK010000024.1"/>
</dbReference>
<dbReference type="InterPro" id="IPR018392">
    <property type="entry name" value="LysM"/>
</dbReference>
<dbReference type="Gene3D" id="1.10.10.2520">
    <property type="entry name" value="Cell wall hydrolase SleB, domain 1"/>
    <property type="match status" value="1"/>
</dbReference>
<dbReference type="Pfam" id="PF01476">
    <property type="entry name" value="LysM"/>
    <property type="match status" value="4"/>
</dbReference>
<comment type="caution">
    <text evidence="2">The sequence shown here is derived from an EMBL/GenBank/DDBJ whole genome shotgun (WGS) entry which is preliminary data.</text>
</comment>
<feature type="domain" description="LysM" evidence="1">
    <location>
        <begin position="101"/>
        <end position="144"/>
    </location>
</feature>
<feature type="domain" description="LysM" evidence="1">
    <location>
        <begin position="158"/>
        <end position="201"/>
    </location>
</feature>
<feature type="domain" description="LysM" evidence="1">
    <location>
        <begin position="215"/>
        <end position="258"/>
    </location>
</feature>
<keyword evidence="3" id="KW-1185">Reference proteome</keyword>
<dbReference type="Gene3D" id="3.10.350.10">
    <property type="entry name" value="LysM domain"/>
    <property type="match status" value="4"/>
</dbReference>
<organism evidence="2 3">
    <name type="scientific">Fredinandcohnia salidurans</name>
    <dbReference type="NCBI Taxonomy" id="2595041"/>
    <lineage>
        <taxon>Bacteria</taxon>
        <taxon>Bacillati</taxon>
        <taxon>Bacillota</taxon>
        <taxon>Bacilli</taxon>
        <taxon>Bacillales</taxon>
        <taxon>Bacillaceae</taxon>
        <taxon>Fredinandcohnia</taxon>
    </lineage>
</organism>
<dbReference type="InterPro" id="IPR011105">
    <property type="entry name" value="Cell_wall_hydrolase_SleB"/>
</dbReference>
<dbReference type="Pfam" id="PF07486">
    <property type="entry name" value="Hydrolase_2"/>
    <property type="match status" value="1"/>
</dbReference>
<dbReference type="Gene3D" id="6.20.240.60">
    <property type="match status" value="1"/>
</dbReference>
<reference evidence="3" key="1">
    <citation type="journal article" date="2019" name="Int. J. Syst. Evol. Microbiol.">
        <title>The Global Catalogue of Microorganisms (GCM) 10K type strain sequencing project: providing services to taxonomists for standard genome sequencing and annotation.</title>
        <authorList>
            <consortium name="The Broad Institute Genomics Platform"/>
            <consortium name="The Broad Institute Genome Sequencing Center for Infectious Disease"/>
            <person name="Wu L."/>
            <person name="Ma J."/>
        </authorList>
    </citation>
    <scope>NUCLEOTIDE SEQUENCE [LARGE SCALE GENOMIC DNA]</scope>
    <source>
        <strain evidence="3">CCUG 15531</strain>
    </source>
</reference>
<gene>
    <name evidence="2" type="ORF">ACFSFW_14520</name>
</gene>
<dbReference type="PROSITE" id="PS51782">
    <property type="entry name" value="LYSM"/>
    <property type="match status" value="4"/>
</dbReference>
<dbReference type="InterPro" id="IPR036779">
    <property type="entry name" value="LysM_dom_sf"/>
</dbReference>
<protein>
    <submittedName>
        <fullName evidence="2">LysM peptidoglycan-binding domain-containing protein</fullName>
    </submittedName>
</protein>
<dbReference type="SMART" id="SM00257">
    <property type="entry name" value="LysM"/>
    <property type="match status" value="4"/>
</dbReference>
<dbReference type="SUPFAM" id="SSF54106">
    <property type="entry name" value="LysM domain"/>
    <property type="match status" value="4"/>
</dbReference>
<dbReference type="PANTHER" id="PTHR33734:SF22">
    <property type="entry name" value="MEMBRANE-BOUND LYTIC MUREIN TRANSGLYCOSYLASE D"/>
    <property type="match status" value="1"/>
</dbReference>
<dbReference type="CDD" id="cd00118">
    <property type="entry name" value="LysM"/>
    <property type="match status" value="4"/>
</dbReference>
<proteinExistence type="predicted"/>
<dbReference type="PANTHER" id="PTHR33734">
    <property type="entry name" value="LYSM DOMAIN-CONTAINING GPI-ANCHORED PROTEIN 2"/>
    <property type="match status" value="1"/>
</dbReference>
<evidence type="ECO:0000313" key="2">
    <source>
        <dbReference type="EMBL" id="MFD1779875.1"/>
    </source>
</evidence>
<evidence type="ECO:0000313" key="3">
    <source>
        <dbReference type="Proteomes" id="UP001597227"/>
    </source>
</evidence>
<evidence type="ECO:0000259" key="1">
    <source>
        <dbReference type="PROSITE" id="PS51782"/>
    </source>
</evidence>